<dbReference type="AlphaFoldDB" id="A0A1I2E9F0"/>
<accession>A0A1I2E9F0</accession>
<feature type="transmembrane region" description="Helical" evidence="9">
    <location>
        <begin position="133"/>
        <end position="154"/>
    </location>
</feature>
<feature type="transmembrane region" description="Helical" evidence="9">
    <location>
        <begin position="68"/>
        <end position="87"/>
    </location>
</feature>
<evidence type="ECO:0000256" key="6">
    <source>
        <dbReference type="ARBA" id="ARBA00022692"/>
    </source>
</evidence>
<dbReference type="PANTHER" id="PTHR23535">
    <property type="entry name" value="SUGAR EFFLUX TRANSPORTER A-RELATED"/>
    <property type="match status" value="1"/>
</dbReference>
<dbReference type="RefSeq" id="WP_093612963.1">
    <property type="nucleotide sequence ID" value="NZ_BOMT01000033.1"/>
</dbReference>
<comment type="subcellular location">
    <subcellularLocation>
        <location evidence="1">Cell membrane</location>
        <topology evidence="1">Multi-pass membrane protein</topology>
    </subcellularLocation>
</comment>
<feature type="transmembrane region" description="Helical" evidence="9">
    <location>
        <begin position="93"/>
        <end position="112"/>
    </location>
</feature>
<reference evidence="11 12" key="1">
    <citation type="submission" date="2016-10" db="EMBL/GenBank/DDBJ databases">
        <authorList>
            <person name="de Groot N.N."/>
        </authorList>
    </citation>
    <scope>NUCLEOTIDE SEQUENCE [LARGE SCALE GENOMIC DNA]</scope>
    <source>
        <strain evidence="11 12">DSM 43019</strain>
    </source>
</reference>
<proteinExistence type="inferred from homology"/>
<evidence type="ECO:0000256" key="4">
    <source>
        <dbReference type="ARBA" id="ARBA00022475"/>
    </source>
</evidence>
<evidence type="ECO:0000313" key="12">
    <source>
        <dbReference type="Proteomes" id="UP000199645"/>
    </source>
</evidence>
<evidence type="ECO:0000256" key="8">
    <source>
        <dbReference type="ARBA" id="ARBA00023136"/>
    </source>
</evidence>
<dbReference type="SUPFAM" id="SSF103473">
    <property type="entry name" value="MFS general substrate transporter"/>
    <property type="match status" value="1"/>
</dbReference>
<evidence type="ECO:0000259" key="10">
    <source>
        <dbReference type="PROSITE" id="PS50850"/>
    </source>
</evidence>
<name>A0A1I2E9F0_9ACTN</name>
<feature type="transmembrane region" description="Helical" evidence="9">
    <location>
        <begin position="351"/>
        <end position="370"/>
    </location>
</feature>
<sequence>MAGTLSARVAVASNAAFYGQISVALPLTLAASGATKAQIALFFAVSALVAASLNLVAGPALRRRGSPWWGPSVCGLVAAAGALAVPVSAPSPAMYPAGAAMMTMTLIFPHYISLAGGSGTPGPARLVGRMRRIFVVGFMAGLALASAGGLVQSLGGDVGPLWIAAALALVNGLIPLAQTARRAAPEQPREPGRGLRPHGTMLTCVLAVLLLRGADSVRLVYLPLFVVGQGLSGTVVALLFLASVAAEIPLLGPITALADRIGSRRAIVLTAGVGALSFALIVAGGGVPLLIVSQLLYAVFAAGFQSVGMVLLSDVLAGDLGAGADVYTGMVQVGAVFGVVAPLLVPGYSARIFLLGAAFCVASMLLLTAIRRRLPQHGTGLLGR</sequence>
<dbReference type="STRING" id="35752.SAMN05421541_104265"/>
<keyword evidence="4" id="KW-1003">Cell membrane</keyword>
<dbReference type="PANTHER" id="PTHR23535:SF2">
    <property type="entry name" value="SUGAR EFFLUX TRANSPORTER A-RELATED"/>
    <property type="match status" value="1"/>
</dbReference>
<feature type="domain" description="Major facilitator superfamily (MFS) profile" evidence="10">
    <location>
        <begin position="200"/>
        <end position="384"/>
    </location>
</feature>
<dbReference type="Proteomes" id="UP000199645">
    <property type="component" value="Unassembled WGS sequence"/>
</dbReference>
<comment type="similarity">
    <text evidence="2">Belongs to the major facilitator superfamily. Set transporter family.</text>
</comment>
<keyword evidence="6 9" id="KW-0812">Transmembrane</keyword>
<keyword evidence="8 9" id="KW-0472">Membrane</keyword>
<feature type="transmembrane region" description="Helical" evidence="9">
    <location>
        <begin position="324"/>
        <end position="345"/>
    </location>
</feature>
<dbReference type="InterPro" id="IPR036259">
    <property type="entry name" value="MFS_trans_sf"/>
</dbReference>
<dbReference type="PROSITE" id="PS50850">
    <property type="entry name" value="MFS"/>
    <property type="match status" value="1"/>
</dbReference>
<protein>
    <submittedName>
        <fullName evidence="11">Major Facilitator Superfamily protein</fullName>
    </submittedName>
</protein>
<dbReference type="GO" id="GO:0005886">
    <property type="term" value="C:plasma membrane"/>
    <property type="evidence" value="ECO:0007669"/>
    <property type="project" value="UniProtKB-SubCell"/>
</dbReference>
<evidence type="ECO:0000256" key="3">
    <source>
        <dbReference type="ARBA" id="ARBA00022448"/>
    </source>
</evidence>
<dbReference type="GO" id="GO:0022857">
    <property type="term" value="F:transmembrane transporter activity"/>
    <property type="evidence" value="ECO:0007669"/>
    <property type="project" value="InterPro"/>
</dbReference>
<dbReference type="Gene3D" id="1.20.1250.20">
    <property type="entry name" value="MFS general substrate transporter like domains"/>
    <property type="match status" value="2"/>
</dbReference>
<feature type="transmembrane region" description="Helical" evidence="9">
    <location>
        <begin position="160"/>
        <end position="177"/>
    </location>
</feature>
<keyword evidence="12" id="KW-1185">Reference proteome</keyword>
<keyword evidence="3" id="KW-0813">Transport</keyword>
<gene>
    <name evidence="11" type="ORF">SAMN05421541_104265</name>
</gene>
<evidence type="ECO:0000313" key="11">
    <source>
        <dbReference type="EMBL" id="SFE89111.1"/>
    </source>
</evidence>
<evidence type="ECO:0000256" key="7">
    <source>
        <dbReference type="ARBA" id="ARBA00022989"/>
    </source>
</evidence>
<keyword evidence="7 9" id="KW-1133">Transmembrane helix</keyword>
<feature type="transmembrane region" description="Helical" evidence="9">
    <location>
        <begin position="220"/>
        <end position="245"/>
    </location>
</feature>
<evidence type="ECO:0000256" key="1">
    <source>
        <dbReference type="ARBA" id="ARBA00004651"/>
    </source>
</evidence>
<feature type="transmembrane region" description="Helical" evidence="9">
    <location>
        <begin position="40"/>
        <end position="61"/>
    </location>
</feature>
<evidence type="ECO:0000256" key="2">
    <source>
        <dbReference type="ARBA" id="ARBA00006523"/>
    </source>
</evidence>
<feature type="transmembrane region" description="Helical" evidence="9">
    <location>
        <begin position="297"/>
        <end position="317"/>
    </location>
</feature>
<dbReference type="OrthoDB" id="3698057at2"/>
<dbReference type="InterPro" id="IPR011701">
    <property type="entry name" value="MFS"/>
</dbReference>
<dbReference type="Pfam" id="PF07690">
    <property type="entry name" value="MFS_1"/>
    <property type="match status" value="1"/>
</dbReference>
<dbReference type="InterPro" id="IPR020846">
    <property type="entry name" value="MFS_dom"/>
</dbReference>
<feature type="transmembrane region" description="Helical" evidence="9">
    <location>
        <begin position="266"/>
        <end position="291"/>
    </location>
</feature>
<dbReference type="EMBL" id="FONV01000004">
    <property type="protein sequence ID" value="SFE89111.1"/>
    <property type="molecule type" value="Genomic_DNA"/>
</dbReference>
<evidence type="ECO:0000256" key="9">
    <source>
        <dbReference type="SAM" id="Phobius"/>
    </source>
</evidence>
<evidence type="ECO:0000256" key="5">
    <source>
        <dbReference type="ARBA" id="ARBA00022597"/>
    </source>
</evidence>
<organism evidence="11 12">
    <name type="scientific">Actinoplanes philippinensis</name>
    <dbReference type="NCBI Taxonomy" id="35752"/>
    <lineage>
        <taxon>Bacteria</taxon>
        <taxon>Bacillati</taxon>
        <taxon>Actinomycetota</taxon>
        <taxon>Actinomycetes</taxon>
        <taxon>Micromonosporales</taxon>
        <taxon>Micromonosporaceae</taxon>
        <taxon>Actinoplanes</taxon>
    </lineage>
</organism>
<keyword evidence="5" id="KW-0762">Sugar transport</keyword>